<dbReference type="Proteomes" id="UP000026961">
    <property type="component" value="Chromosome 1"/>
</dbReference>
<protein>
    <submittedName>
        <fullName evidence="1">Uncharacterized protein</fullName>
    </submittedName>
</protein>
<keyword evidence="2" id="KW-1185">Reference proteome</keyword>
<dbReference type="AlphaFoldDB" id="A0A0D9YB69"/>
<organism evidence="1">
    <name type="scientific">Oryza glumipatula</name>
    <dbReference type="NCBI Taxonomy" id="40148"/>
    <lineage>
        <taxon>Eukaryota</taxon>
        <taxon>Viridiplantae</taxon>
        <taxon>Streptophyta</taxon>
        <taxon>Embryophyta</taxon>
        <taxon>Tracheophyta</taxon>
        <taxon>Spermatophyta</taxon>
        <taxon>Magnoliopsida</taxon>
        <taxon>Liliopsida</taxon>
        <taxon>Poales</taxon>
        <taxon>Poaceae</taxon>
        <taxon>BOP clade</taxon>
        <taxon>Oryzoideae</taxon>
        <taxon>Oryzeae</taxon>
        <taxon>Oryzinae</taxon>
        <taxon>Oryza</taxon>
    </lineage>
</organism>
<dbReference type="HOGENOM" id="CLU_108677_0_0_1"/>
<evidence type="ECO:0000313" key="1">
    <source>
        <dbReference type="EnsemblPlants" id="OGLUM01G24960.1"/>
    </source>
</evidence>
<name>A0A0D9YB69_9ORYZ</name>
<reference evidence="1" key="2">
    <citation type="submission" date="2015-04" db="UniProtKB">
        <authorList>
            <consortium name="EnsemblPlants"/>
        </authorList>
    </citation>
    <scope>IDENTIFICATION</scope>
</reference>
<dbReference type="Gramene" id="OGLUM01G24960.1">
    <property type="protein sequence ID" value="OGLUM01G24960.1"/>
    <property type="gene ID" value="OGLUM01G24960"/>
</dbReference>
<accession>A0A0D9YB69</accession>
<proteinExistence type="predicted"/>
<evidence type="ECO:0000313" key="2">
    <source>
        <dbReference type="Proteomes" id="UP000026961"/>
    </source>
</evidence>
<dbReference type="EnsemblPlants" id="OGLUM01G24960.1">
    <property type="protein sequence ID" value="OGLUM01G24960.1"/>
    <property type="gene ID" value="OGLUM01G24960"/>
</dbReference>
<sequence>MGKKNREAKAASTHVSTDQEEVALLEFAAKLAKKQSFKDNKSDFFKRLAKMTNDHFIPLDLNNQYVPSTNSKVRSKLGRYETSWLEKDSGSQQMIADEKFCLASQFTCSGARLIGHDGLFTSLFTASEATGTGAPSVSKKRKYTTPKDLGSSLKYLAEHGCKDIEHYIFTVALEDPAALKGFLAMKSYEDKRKHLIGLWKKGIVKVPAVEGINPELLPPDFQ</sequence>
<reference evidence="1" key="1">
    <citation type="submission" date="2013-08" db="EMBL/GenBank/DDBJ databases">
        <title>Oryza genome evolution.</title>
        <authorList>
            <person name="Wing R.A."/>
            <person name="Panaud O."/>
            <person name="Oliveira A.C."/>
        </authorList>
    </citation>
    <scope>NUCLEOTIDE SEQUENCE</scope>
</reference>
<reference evidence="1" key="3">
    <citation type="submission" date="2018-05" db="EMBL/GenBank/DDBJ databases">
        <title>OgluRS3 (Oryza glumaepatula Reference Sequence Version 3).</title>
        <authorList>
            <person name="Zhang J."/>
            <person name="Kudrna D."/>
            <person name="Lee S."/>
            <person name="Talag J."/>
            <person name="Welchert J."/>
            <person name="Wing R.A."/>
        </authorList>
    </citation>
    <scope>NUCLEOTIDE SEQUENCE [LARGE SCALE GENOMIC DNA]</scope>
</reference>